<name>A0A8J3IJM5_9CHLR</name>
<accession>A0A8J3IJM5</accession>
<protein>
    <submittedName>
        <fullName evidence="2">Uncharacterized protein</fullName>
    </submittedName>
</protein>
<proteinExistence type="predicted"/>
<evidence type="ECO:0000313" key="2">
    <source>
        <dbReference type="EMBL" id="GHO94923.1"/>
    </source>
</evidence>
<comment type="caution">
    <text evidence="2">The sequence shown here is derived from an EMBL/GenBank/DDBJ whole genome shotgun (WGS) entry which is preliminary data.</text>
</comment>
<reference evidence="2" key="1">
    <citation type="submission" date="2020-10" db="EMBL/GenBank/DDBJ databases">
        <title>Taxonomic study of unclassified bacteria belonging to the class Ktedonobacteria.</title>
        <authorList>
            <person name="Yabe S."/>
            <person name="Wang C.M."/>
            <person name="Zheng Y."/>
            <person name="Sakai Y."/>
            <person name="Cavaletti L."/>
            <person name="Monciardini P."/>
            <person name="Donadio S."/>
        </authorList>
    </citation>
    <scope>NUCLEOTIDE SEQUENCE</scope>
    <source>
        <strain evidence="2">ID150040</strain>
    </source>
</reference>
<keyword evidence="1" id="KW-0812">Transmembrane</keyword>
<feature type="transmembrane region" description="Helical" evidence="1">
    <location>
        <begin position="37"/>
        <end position="56"/>
    </location>
</feature>
<evidence type="ECO:0000256" key="1">
    <source>
        <dbReference type="SAM" id="Phobius"/>
    </source>
</evidence>
<keyword evidence="1" id="KW-0472">Membrane</keyword>
<evidence type="ECO:0000313" key="3">
    <source>
        <dbReference type="Proteomes" id="UP000597444"/>
    </source>
</evidence>
<dbReference type="RefSeq" id="WP_220205630.1">
    <property type="nucleotide sequence ID" value="NZ_BNJK01000001.1"/>
</dbReference>
<dbReference type="Proteomes" id="UP000597444">
    <property type="component" value="Unassembled WGS sequence"/>
</dbReference>
<dbReference type="EMBL" id="BNJK01000001">
    <property type="protein sequence ID" value="GHO94923.1"/>
    <property type="molecule type" value="Genomic_DNA"/>
</dbReference>
<organism evidence="2 3">
    <name type="scientific">Reticulibacter mediterranei</name>
    <dbReference type="NCBI Taxonomy" id="2778369"/>
    <lineage>
        <taxon>Bacteria</taxon>
        <taxon>Bacillati</taxon>
        <taxon>Chloroflexota</taxon>
        <taxon>Ktedonobacteria</taxon>
        <taxon>Ktedonobacterales</taxon>
        <taxon>Reticulibacteraceae</taxon>
        <taxon>Reticulibacter</taxon>
    </lineage>
</organism>
<keyword evidence="3" id="KW-1185">Reference proteome</keyword>
<dbReference type="AlphaFoldDB" id="A0A8J3IJM5"/>
<feature type="transmembrane region" description="Helical" evidence="1">
    <location>
        <begin position="12"/>
        <end position="31"/>
    </location>
</feature>
<gene>
    <name evidence="2" type="ORF">KSF_049710</name>
</gene>
<keyword evidence="1" id="KW-1133">Transmembrane helix</keyword>
<sequence>MKHLNPPARLAFASLFSLIVLFATIFLDIAFHFPQPAVIVVMIVTTIIAMFIFVNIKG</sequence>